<dbReference type="EMBL" id="UINC01132178">
    <property type="protein sequence ID" value="SVD14329.1"/>
    <property type="molecule type" value="Genomic_DNA"/>
</dbReference>
<evidence type="ECO:0000256" key="1">
    <source>
        <dbReference type="ARBA" id="ARBA00023002"/>
    </source>
</evidence>
<dbReference type="InterPro" id="IPR036291">
    <property type="entry name" value="NAD(P)-bd_dom_sf"/>
</dbReference>
<dbReference type="Pfam" id="PF01408">
    <property type="entry name" value="GFO_IDH_MocA"/>
    <property type="match status" value="1"/>
</dbReference>
<dbReference type="InterPro" id="IPR050463">
    <property type="entry name" value="Gfo/Idh/MocA_oxidrdct_glycsds"/>
</dbReference>
<dbReference type="PANTHER" id="PTHR43818">
    <property type="entry name" value="BCDNA.GH03377"/>
    <property type="match status" value="1"/>
</dbReference>
<dbReference type="Gene3D" id="3.40.50.720">
    <property type="entry name" value="NAD(P)-binding Rossmann-like Domain"/>
    <property type="match status" value="1"/>
</dbReference>
<organism evidence="3">
    <name type="scientific">marine metagenome</name>
    <dbReference type="NCBI Taxonomy" id="408172"/>
    <lineage>
        <taxon>unclassified sequences</taxon>
        <taxon>metagenomes</taxon>
        <taxon>ecological metagenomes</taxon>
    </lineage>
</organism>
<feature type="non-terminal residue" evidence="3">
    <location>
        <position position="134"/>
    </location>
</feature>
<evidence type="ECO:0000313" key="3">
    <source>
        <dbReference type="EMBL" id="SVD14329.1"/>
    </source>
</evidence>
<dbReference type="SUPFAM" id="SSF51735">
    <property type="entry name" value="NAD(P)-binding Rossmann-fold domains"/>
    <property type="match status" value="1"/>
</dbReference>
<feature type="domain" description="Gfo/Idh/MocA-like oxidoreductase N-terminal" evidence="2">
    <location>
        <begin position="5"/>
        <end position="129"/>
    </location>
</feature>
<sequence>MSESIGVGVIGLGMGQDMYLLHQDPGSRFEVRGICASTEEKTRTVAEQHGTPFRTTEYRKLVARPEIDVVAVYSPDHLHGDHCIAALEAGNHVVCTKPLVGRSRGEGVLEECDRIVRLAQSKGLKFLVGQTMRF</sequence>
<accession>A0A382SWN6</accession>
<dbReference type="GO" id="GO:0000166">
    <property type="term" value="F:nucleotide binding"/>
    <property type="evidence" value="ECO:0007669"/>
    <property type="project" value="InterPro"/>
</dbReference>
<evidence type="ECO:0000259" key="2">
    <source>
        <dbReference type="Pfam" id="PF01408"/>
    </source>
</evidence>
<keyword evidence="1" id="KW-0560">Oxidoreductase</keyword>
<dbReference type="AlphaFoldDB" id="A0A382SWN6"/>
<gene>
    <name evidence="3" type="ORF">METZ01_LOCUS367183</name>
</gene>
<protein>
    <recommendedName>
        <fullName evidence="2">Gfo/Idh/MocA-like oxidoreductase N-terminal domain-containing protein</fullName>
    </recommendedName>
</protein>
<dbReference type="GO" id="GO:0016491">
    <property type="term" value="F:oxidoreductase activity"/>
    <property type="evidence" value="ECO:0007669"/>
    <property type="project" value="UniProtKB-KW"/>
</dbReference>
<name>A0A382SWN6_9ZZZZ</name>
<dbReference type="PANTHER" id="PTHR43818:SF11">
    <property type="entry name" value="BCDNA.GH03377"/>
    <property type="match status" value="1"/>
</dbReference>
<reference evidence="3" key="1">
    <citation type="submission" date="2018-05" db="EMBL/GenBank/DDBJ databases">
        <authorList>
            <person name="Lanie J.A."/>
            <person name="Ng W.-L."/>
            <person name="Kazmierczak K.M."/>
            <person name="Andrzejewski T.M."/>
            <person name="Davidsen T.M."/>
            <person name="Wayne K.J."/>
            <person name="Tettelin H."/>
            <person name="Glass J.I."/>
            <person name="Rusch D."/>
            <person name="Podicherti R."/>
            <person name="Tsui H.-C.T."/>
            <person name="Winkler M.E."/>
        </authorList>
    </citation>
    <scope>NUCLEOTIDE SEQUENCE</scope>
</reference>
<dbReference type="InterPro" id="IPR000683">
    <property type="entry name" value="Gfo/Idh/MocA-like_OxRdtase_N"/>
</dbReference>
<proteinExistence type="predicted"/>